<reference evidence="3 4" key="1">
    <citation type="submission" date="2016-07" db="EMBL/GenBank/DDBJ databases">
        <title>Genome analysis of Sphingobacterium siyangense T12B17.</title>
        <authorList>
            <person name="Xu D."/>
            <person name="Su Y."/>
            <person name="Zheng S."/>
        </authorList>
    </citation>
    <scope>NUCLEOTIDE SEQUENCE [LARGE SCALE GENOMIC DNA]</scope>
    <source>
        <strain evidence="3 4">T12B17</strain>
    </source>
</reference>
<dbReference type="Proteomes" id="UP000286402">
    <property type="component" value="Unassembled WGS sequence"/>
</dbReference>
<dbReference type="AlphaFoldDB" id="A0A420G9Z9"/>
<proteinExistence type="predicted"/>
<dbReference type="Pfam" id="PF13648">
    <property type="entry name" value="Lipocalin_4"/>
    <property type="match status" value="1"/>
</dbReference>
<dbReference type="RefSeq" id="WP_120332383.1">
    <property type="nucleotide sequence ID" value="NZ_MCAQ01000001.1"/>
</dbReference>
<feature type="domain" description="Lipocalin-like" evidence="2">
    <location>
        <begin position="24"/>
        <end position="86"/>
    </location>
</feature>
<comment type="caution">
    <text evidence="3">The sequence shown here is derived from an EMBL/GenBank/DDBJ whole genome shotgun (WGS) entry which is preliminary data.</text>
</comment>
<evidence type="ECO:0000259" key="2">
    <source>
        <dbReference type="Pfam" id="PF13648"/>
    </source>
</evidence>
<evidence type="ECO:0000256" key="1">
    <source>
        <dbReference type="SAM" id="SignalP"/>
    </source>
</evidence>
<accession>A0A420G9Z9</accession>
<protein>
    <recommendedName>
        <fullName evidence="2">Lipocalin-like domain-containing protein</fullName>
    </recommendedName>
</protein>
<gene>
    <name evidence="3" type="ORF">BCY89_00235</name>
</gene>
<keyword evidence="4" id="KW-1185">Reference proteome</keyword>
<keyword evidence="1" id="KW-0732">Signal</keyword>
<feature type="signal peptide" evidence="1">
    <location>
        <begin position="1"/>
        <end position="20"/>
    </location>
</feature>
<feature type="chain" id="PRO_5019184420" description="Lipocalin-like domain-containing protein" evidence="1">
    <location>
        <begin position="21"/>
        <end position="121"/>
    </location>
</feature>
<evidence type="ECO:0000313" key="4">
    <source>
        <dbReference type="Proteomes" id="UP000286402"/>
    </source>
</evidence>
<name>A0A420G9Z9_9SPHI</name>
<dbReference type="EMBL" id="MCAQ01000001">
    <property type="protein sequence ID" value="RKF41977.1"/>
    <property type="molecule type" value="Genomic_DNA"/>
</dbReference>
<dbReference type="InterPro" id="IPR024311">
    <property type="entry name" value="Lipocalin-like"/>
</dbReference>
<organism evidence="3 4">
    <name type="scientific">Sphingobacterium siyangense</name>
    <dbReference type="NCBI Taxonomy" id="459529"/>
    <lineage>
        <taxon>Bacteria</taxon>
        <taxon>Pseudomonadati</taxon>
        <taxon>Bacteroidota</taxon>
        <taxon>Sphingobacteriia</taxon>
        <taxon>Sphingobacteriales</taxon>
        <taxon>Sphingobacteriaceae</taxon>
        <taxon>Sphingobacterium</taxon>
    </lineage>
</organism>
<evidence type="ECO:0000313" key="3">
    <source>
        <dbReference type="EMBL" id="RKF41977.1"/>
    </source>
</evidence>
<sequence length="121" mass="13879">MKTFVTLILVLCSFAGYSQASKDLIGKWQLVKITKNGAEKSIKEQFKSDQVYQIFEEGGKFEGIIAEESINGKWKLSKDDKVLTVTVKLIPVKFNLEYIDATKRIIYHKQLGTLEYKKVQE</sequence>